<dbReference type="PANTHER" id="PTHR33529:SF2">
    <property type="entry name" value="LIPOPOLYSACCHARIDE EXPORT SYSTEM PERMEASE PROTEIN LPTG"/>
    <property type="match status" value="1"/>
</dbReference>
<dbReference type="GO" id="GO:0043190">
    <property type="term" value="C:ATP-binding cassette (ABC) transporter complex"/>
    <property type="evidence" value="ECO:0007669"/>
    <property type="project" value="TreeGrafter"/>
</dbReference>
<evidence type="ECO:0000256" key="3">
    <source>
        <dbReference type="ARBA" id="ARBA00022692"/>
    </source>
</evidence>
<keyword evidence="8" id="KW-1185">Reference proteome</keyword>
<feature type="transmembrane region" description="Helical" evidence="6">
    <location>
        <begin position="531"/>
        <end position="554"/>
    </location>
</feature>
<keyword evidence="3 6" id="KW-0812">Transmembrane</keyword>
<comment type="subcellular location">
    <subcellularLocation>
        <location evidence="1">Cell membrane</location>
        <topology evidence="1">Multi-pass membrane protein</topology>
    </subcellularLocation>
</comment>
<evidence type="ECO:0000256" key="2">
    <source>
        <dbReference type="ARBA" id="ARBA00022475"/>
    </source>
</evidence>
<gene>
    <name evidence="7" type="ORF">Pan265_11150</name>
</gene>
<feature type="transmembrane region" description="Helical" evidence="6">
    <location>
        <begin position="470"/>
        <end position="494"/>
    </location>
</feature>
<organism evidence="7 8">
    <name type="scientific">Mucisphaera calidilacus</name>
    <dbReference type="NCBI Taxonomy" id="2527982"/>
    <lineage>
        <taxon>Bacteria</taxon>
        <taxon>Pseudomonadati</taxon>
        <taxon>Planctomycetota</taxon>
        <taxon>Phycisphaerae</taxon>
        <taxon>Phycisphaerales</taxon>
        <taxon>Phycisphaeraceae</taxon>
        <taxon>Mucisphaera</taxon>
    </lineage>
</organism>
<dbReference type="KEGG" id="mcad:Pan265_11150"/>
<evidence type="ECO:0000313" key="8">
    <source>
        <dbReference type="Proteomes" id="UP000320386"/>
    </source>
</evidence>
<dbReference type="AlphaFoldDB" id="A0A518BWB3"/>
<feature type="transmembrane region" description="Helical" evidence="6">
    <location>
        <begin position="96"/>
        <end position="120"/>
    </location>
</feature>
<proteinExistence type="predicted"/>
<dbReference type="EMBL" id="CP036280">
    <property type="protein sequence ID" value="QDU71266.1"/>
    <property type="molecule type" value="Genomic_DNA"/>
</dbReference>
<dbReference type="InterPro" id="IPR005495">
    <property type="entry name" value="LptG/LptF_permease"/>
</dbReference>
<accession>A0A518BWB3</accession>
<keyword evidence="4 6" id="KW-1133">Transmembrane helix</keyword>
<evidence type="ECO:0000256" key="1">
    <source>
        <dbReference type="ARBA" id="ARBA00004651"/>
    </source>
</evidence>
<dbReference type="GO" id="GO:0015920">
    <property type="term" value="P:lipopolysaccharide transport"/>
    <property type="evidence" value="ECO:0007669"/>
    <property type="project" value="TreeGrafter"/>
</dbReference>
<reference evidence="7 8" key="1">
    <citation type="submission" date="2019-02" db="EMBL/GenBank/DDBJ databases">
        <title>Deep-cultivation of Planctomycetes and their phenomic and genomic characterization uncovers novel biology.</title>
        <authorList>
            <person name="Wiegand S."/>
            <person name="Jogler M."/>
            <person name="Boedeker C."/>
            <person name="Pinto D."/>
            <person name="Vollmers J."/>
            <person name="Rivas-Marin E."/>
            <person name="Kohn T."/>
            <person name="Peeters S.H."/>
            <person name="Heuer A."/>
            <person name="Rast P."/>
            <person name="Oberbeckmann S."/>
            <person name="Bunk B."/>
            <person name="Jeske O."/>
            <person name="Meyerdierks A."/>
            <person name="Storesund J.E."/>
            <person name="Kallscheuer N."/>
            <person name="Luecker S."/>
            <person name="Lage O.M."/>
            <person name="Pohl T."/>
            <person name="Merkel B.J."/>
            <person name="Hornburger P."/>
            <person name="Mueller R.-W."/>
            <person name="Bruemmer F."/>
            <person name="Labrenz M."/>
            <person name="Spormann A.M."/>
            <person name="Op den Camp H."/>
            <person name="Overmann J."/>
            <person name="Amann R."/>
            <person name="Jetten M.S.M."/>
            <person name="Mascher T."/>
            <person name="Medema M.H."/>
            <person name="Devos D.P."/>
            <person name="Kaster A.-K."/>
            <person name="Ovreas L."/>
            <person name="Rohde M."/>
            <person name="Galperin M.Y."/>
            <person name="Jogler C."/>
        </authorList>
    </citation>
    <scope>NUCLEOTIDE SEQUENCE [LARGE SCALE GENOMIC DNA]</scope>
    <source>
        <strain evidence="7 8">Pan265</strain>
    </source>
</reference>
<dbReference type="RefSeq" id="WP_145445421.1">
    <property type="nucleotide sequence ID" value="NZ_CP036280.1"/>
</dbReference>
<evidence type="ECO:0000313" key="7">
    <source>
        <dbReference type="EMBL" id="QDU71266.1"/>
    </source>
</evidence>
<keyword evidence="5 6" id="KW-0472">Membrane</keyword>
<name>A0A518BWB3_9BACT</name>
<dbReference type="PANTHER" id="PTHR33529">
    <property type="entry name" value="SLR0882 PROTEIN-RELATED"/>
    <property type="match status" value="1"/>
</dbReference>
<evidence type="ECO:0000256" key="6">
    <source>
        <dbReference type="SAM" id="Phobius"/>
    </source>
</evidence>
<protein>
    <submittedName>
        <fullName evidence="7">Putative permease YjgP/YjgQ family protein</fullName>
    </submittedName>
</protein>
<keyword evidence="2" id="KW-1003">Cell membrane</keyword>
<evidence type="ECO:0000256" key="5">
    <source>
        <dbReference type="ARBA" id="ARBA00023136"/>
    </source>
</evidence>
<dbReference type="Proteomes" id="UP000320386">
    <property type="component" value="Chromosome"/>
</dbReference>
<feature type="transmembrane region" description="Helical" evidence="6">
    <location>
        <begin position="50"/>
        <end position="76"/>
    </location>
</feature>
<dbReference type="Pfam" id="PF03739">
    <property type="entry name" value="LptF_LptG"/>
    <property type="match status" value="1"/>
</dbReference>
<dbReference type="OrthoDB" id="265311at2"/>
<feature type="transmembrane region" description="Helical" evidence="6">
    <location>
        <begin position="500"/>
        <end position="519"/>
    </location>
</feature>
<feature type="transmembrane region" description="Helical" evidence="6">
    <location>
        <begin position="13"/>
        <end position="38"/>
    </location>
</feature>
<evidence type="ECO:0000256" key="4">
    <source>
        <dbReference type="ARBA" id="ARBA00022989"/>
    </source>
</evidence>
<sequence>MSWILARYILFDIIKILVIVTATLVSVISFATAIKPLADGLLGPAELIRFVGYTIPTMLGFVLPFAGAFASTLVFIRLVADNEITAASACGVSHRALLMPVFGLGLVLTIILFTLSNFVVPGFYRNAAMTIEKDLLTVLVAKLNNRQPFTRGNWVVFADRAEAMDPPPPRPGQPAADKLVRLTGVAVQELAPSGKIRNDHTAQTATALLYQDPISNDSIVTLRLDGFVSFSAVEGDFRDGYIAALNLPPLRLPSVLRDNPKFYSWPELRDLTLHPERYDRVRDASLDYLQDLATHRLVVMVREALQEGLLRLKDPVSGRLATLTAPQWQPLRRGAVVNATESQPILYQLLPDDDATSAPLQRPMRAGQAFITVKPRSESTDDPRLTLELRDITLSDGSLGLSSQISRRLLPELAWPDHVLGQPLNAVPTRDLIAGQFAPQSEAEMRATATSLAELQHQIRRLASRIMSQLHVRAALAIACCLLTLLGATIAMNARNQSTLVAYTWSFLAAIITIIIVHSGENVANRVTMRVEIGLALLWSAILLLLIACAVAYARLGRPT</sequence>